<feature type="transmembrane region" description="Helical" evidence="1">
    <location>
        <begin position="169"/>
        <end position="191"/>
    </location>
</feature>
<evidence type="ECO:0000313" key="3">
    <source>
        <dbReference type="EMBL" id="CAD9577044.1"/>
    </source>
</evidence>
<feature type="transmembrane region" description="Helical" evidence="1">
    <location>
        <begin position="121"/>
        <end position="140"/>
    </location>
</feature>
<keyword evidence="1" id="KW-0472">Membrane</keyword>
<dbReference type="InterPro" id="IPR019595">
    <property type="entry name" value="DUF2470"/>
</dbReference>
<dbReference type="Pfam" id="PF14934">
    <property type="entry name" value="TMEM254"/>
    <property type="match status" value="1"/>
</dbReference>
<dbReference type="Pfam" id="PF10615">
    <property type="entry name" value="DUF2470"/>
    <property type="match status" value="1"/>
</dbReference>
<organism evidence="3">
    <name type="scientific">Leptocylindrus danicus</name>
    <dbReference type="NCBI Taxonomy" id="163516"/>
    <lineage>
        <taxon>Eukaryota</taxon>
        <taxon>Sar</taxon>
        <taxon>Stramenopiles</taxon>
        <taxon>Ochrophyta</taxon>
        <taxon>Bacillariophyta</taxon>
        <taxon>Coscinodiscophyceae</taxon>
        <taxon>Chaetocerotophycidae</taxon>
        <taxon>Leptocylindrales</taxon>
        <taxon>Leptocylindraceae</taxon>
        <taxon>Leptocylindrus</taxon>
    </lineage>
</organism>
<feature type="domain" description="DUF2470" evidence="2">
    <location>
        <begin position="29"/>
        <end position="108"/>
    </location>
</feature>
<dbReference type="AlphaFoldDB" id="A0A7S2KHE9"/>
<dbReference type="Gene3D" id="3.20.180.10">
    <property type="entry name" value="PNP-oxidase-like"/>
    <property type="match status" value="1"/>
</dbReference>
<evidence type="ECO:0000256" key="1">
    <source>
        <dbReference type="SAM" id="Phobius"/>
    </source>
</evidence>
<protein>
    <recommendedName>
        <fullName evidence="2">DUF2470 domain-containing protein</fullName>
    </recommendedName>
</protein>
<accession>A0A7S2KHE9</accession>
<feature type="transmembrane region" description="Helical" evidence="1">
    <location>
        <begin position="203"/>
        <end position="222"/>
    </location>
</feature>
<name>A0A7S2KHE9_9STRA</name>
<dbReference type="EMBL" id="HBGY01014310">
    <property type="protein sequence ID" value="CAD9577044.1"/>
    <property type="molecule type" value="Transcribed_RNA"/>
</dbReference>
<dbReference type="InterPro" id="IPR037119">
    <property type="entry name" value="Haem_oxidase_HugZ-like_sf"/>
</dbReference>
<dbReference type="InterPro" id="IPR028110">
    <property type="entry name" value="TMEM254"/>
</dbReference>
<dbReference type="PANTHER" id="PTHR37783">
    <property type="entry name" value="MEMBRANE PROTEIN, PUTATIVE (AFU_ORTHOLOGUE AFUA_1G04315)-RELATED"/>
    <property type="match status" value="1"/>
</dbReference>
<reference evidence="3" key="1">
    <citation type="submission" date="2021-01" db="EMBL/GenBank/DDBJ databases">
        <authorList>
            <person name="Corre E."/>
            <person name="Pelletier E."/>
            <person name="Niang G."/>
            <person name="Scheremetjew M."/>
            <person name="Finn R."/>
            <person name="Kale V."/>
            <person name="Holt S."/>
            <person name="Cochrane G."/>
            <person name="Meng A."/>
            <person name="Brown T."/>
            <person name="Cohen L."/>
        </authorList>
    </citation>
    <scope>NUCLEOTIDE SEQUENCE</scope>
    <source>
        <strain evidence="3">B650</strain>
    </source>
</reference>
<gene>
    <name evidence="3" type="ORF">LDAN0321_LOCUS9262</name>
</gene>
<evidence type="ECO:0000259" key="2">
    <source>
        <dbReference type="Pfam" id="PF10615"/>
    </source>
</evidence>
<dbReference type="PANTHER" id="PTHR37783:SF1">
    <property type="entry name" value="MEMBRANE PROTEIN, PUTATIVE (AFU_ORTHOLOGUE AFUA_1G04315)-RELATED"/>
    <property type="match status" value="1"/>
</dbReference>
<keyword evidence="1" id="KW-0812">Transmembrane</keyword>
<sequence length="235" mass="26255">MSTSTTTPDEQAAAATASDPIVSPPVSVRVCKHMNDDHAVSVYGMARDHEGWNNTKISNAKLKSITSTHYTLSYVTCSGDVCTMQGDVTIPFDPPLKDAKEIKSRLIAEHHRVLSPQFKTLITDPVCIVIIGLSILLGILRSYQYPDLNYSVASLFGPITDVVGLSFDLYMRFCWAFLIVAHSLEACYAVYLCKKMKLRHRTVASWWLFVILTGYAHTSRIMELARVDAKEKKNH</sequence>
<proteinExistence type="predicted"/>
<keyword evidence="1" id="KW-1133">Transmembrane helix</keyword>